<feature type="transmembrane region" description="Helical" evidence="7">
    <location>
        <begin position="548"/>
        <end position="568"/>
    </location>
</feature>
<dbReference type="InterPro" id="IPR045018">
    <property type="entry name" value="Azg-like"/>
</dbReference>
<keyword evidence="6 7" id="KW-0472">Membrane</keyword>
<dbReference type="PANTHER" id="PTHR43337">
    <property type="entry name" value="XANTHINE/URACIL PERMEASE C887.17-RELATED"/>
    <property type="match status" value="1"/>
</dbReference>
<dbReference type="AlphaFoldDB" id="W7TLV1"/>
<comment type="caution">
    <text evidence="8">The sequence shown here is derived from an EMBL/GenBank/DDBJ whole genome shotgun (WGS) entry which is preliminary data.</text>
</comment>
<evidence type="ECO:0000256" key="4">
    <source>
        <dbReference type="ARBA" id="ARBA00022692"/>
    </source>
</evidence>
<evidence type="ECO:0000256" key="6">
    <source>
        <dbReference type="ARBA" id="ARBA00023136"/>
    </source>
</evidence>
<gene>
    <name evidence="8" type="ORF">Naga_100079g16</name>
</gene>
<dbReference type="OrthoDB" id="431212at2759"/>
<dbReference type="GO" id="GO:0005345">
    <property type="term" value="F:purine nucleobase transmembrane transporter activity"/>
    <property type="evidence" value="ECO:0007669"/>
    <property type="project" value="TreeGrafter"/>
</dbReference>
<keyword evidence="9" id="KW-1185">Reference proteome</keyword>
<dbReference type="GO" id="GO:0015854">
    <property type="term" value="P:guanine transport"/>
    <property type="evidence" value="ECO:0007669"/>
    <property type="project" value="TreeGrafter"/>
</dbReference>
<dbReference type="PANTHER" id="PTHR43337:SF1">
    <property type="entry name" value="XANTHINE_URACIL PERMEASE C887.17-RELATED"/>
    <property type="match status" value="1"/>
</dbReference>
<sequence length="696" mass="74613">MLETPPHLLAFSRCKYSLFPFAKRGRLCFVWGRGLHQNTQVAAFSRHKSRQRLTHRPTIMPTSGVDAHAAVKTERPCGPRGNSPSIVLDGSDGSVPLPLLAAEGTPPVLAAVPRPPLEVNDPPSPSMSPPSFLARWDAIVARSWVGRHFKLEERGTCFSREAMGGWMTFLTMSYITPLSASIVAETGATCDIHAPDNVYESCKFLVRHQLLTAVAVASFVSSLVMGLWANLPFLLAPGIGTSAYFAYSVVGVRGLGHVPYRTGVTAVVLEGVIFLLLSITGLRSRAVQSLPSSIKLAMSGGIGLFLAFIGLQAPEGIGLITASPDTLVTLGGCPPAARSPVDDGAGTYVCMEKRMQSATTWVGLTALLLMTTLLEKGVRSAVGVVILLVSLLSWVRDTPFSFFPRDGPDGVGEARFQAFRKLISIQGMADVAGQWEFGRLGSPQVWLAVLTFLYTDVLDTTGCLYSMVRQAGMVQEDGRFEGDGAAFCVDALGTILAGSLGLPPVVVFMESAVGIECGARTGLAAVVGSLGFLLSVIFTPILASIPPFATGAALILVGCILMEHLSHIQWTNRRLAMPAFLTAILMPLTYSIAYGVIAGIVTAIIIHLLLKFFDKVSASLGRFASRGVGRCRLSSSQQKDHMREKENLDNSEICRNVKHIEELEYLDCIAHPEGQSEASHHILAIGEVPPAFELDK</sequence>
<evidence type="ECO:0000313" key="9">
    <source>
        <dbReference type="Proteomes" id="UP000019335"/>
    </source>
</evidence>
<keyword evidence="3" id="KW-0813">Transport</keyword>
<comment type="similarity">
    <text evidence="2">Belongs to the nucleobase:cation symporter-2 (NCS2) (TC 2.A.40) family. Azg-like subfamily.</text>
</comment>
<keyword evidence="4 7" id="KW-0812">Transmembrane</keyword>
<feature type="transmembrane region" description="Helical" evidence="7">
    <location>
        <begin position="210"/>
        <end position="228"/>
    </location>
</feature>
<keyword evidence="5 7" id="KW-1133">Transmembrane helix</keyword>
<dbReference type="GO" id="GO:0005886">
    <property type="term" value="C:plasma membrane"/>
    <property type="evidence" value="ECO:0007669"/>
    <property type="project" value="TreeGrafter"/>
</dbReference>
<name>W7TLV1_9STRA</name>
<protein>
    <submittedName>
        <fullName evidence="8">Adenine guanine permease azg1</fullName>
    </submittedName>
</protein>
<dbReference type="Pfam" id="PF00860">
    <property type="entry name" value="Xan_ur_permease"/>
    <property type="match status" value="2"/>
</dbReference>
<dbReference type="InterPro" id="IPR006043">
    <property type="entry name" value="NCS2"/>
</dbReference>
<dbReference type="GO" id="GO:0015853">
    <property type="term" value="P:adenine transport"/>
    <property type="evidence" value="ECO:0007669"/>
    <property type="project" value="TreeGrafter"/>
</dbReference>
<accession>W7TLV1</accession>
<feature type="transmembrane region" description="Helical" evidence="7">
    <location>
        <begin position="588"/>
        <end position="610"/>
    </location>
</feature>
<feature type="transmembrane region" description="Helical" evidence="7">
    <location>
        <begin position="234"/>
        <end position="252"/>
    </location>
</feature>
<feature type="transmembrane region" description="Helical" evidence="7">
    <location>
        <begin position="294"/>
        <end position="311"/>
    </location>
</feature>
<feature type="transmembrane region" description="Helical" evidence="7">
    <location>
        <begin position="377"/>
        <end position="395"/>
    </location>
</feature>
<evidence type="ECO:0000313" key="8">
    <source>
        <dbReference type="EMBL" id="EWM27012.1"/>
    </source>
</evidence>
<evidence type="ECO:0000256" key="3">
    <source>
        <dbReference type="ARBA" id="ARBA00022448"/>
    </source>
</evidence>
<evidence type="ECO:0000256" key="7">
    <source>
        <dbReference type="SAM" id="Phobius"/>
    </source>
</evidence>
<proteinExistence type="inferred from homology"/>
<comment type="subcellular location">
    <subcellularLocation>
        <location evidence="1">Endomembrane system</location>
        <topology evidence="1">Multi-pass membrane protein</topology>
    </subcellularLocation>
</comment>
<evidence type="ECO:0000256" key="2">
    <source>
        <dbReference type="ARBA" id="ARBA00005697"/>
    </source>
</evidence>
<dbReference type="EMBL" id="AZIL01000527">
    <property type="protein sequence ID" value="EWM27012.1"/>
    <property type="molecule type" value="Genomic_DNA"/>
</dbReference>
<feature type="transmembrane region" description="Helical" evidence="7">
    <location>
        <begin position="264"/>
        <end position="282"/>
    </location>
</feature>
<evidence type="ECO:0000256" key="5">
    <source>
        <dbReference type="ARBA" id="ARBA00022989"/>
    </source>
</evidence>
<evidence type="ECO:0000256" key="1">
    <source>
        <dbReference type="ARBA" id="ARBA00004127"/>
    </source>
</evidence>
<organism evidence="8 9">
    <name type="scientific">Nannochloropsis gaditana</name>
    <dbReference type="NCBI Taxonomy" id="72520"/>
    <lineage>
        <taxon>Eukaryota</taxon>
        <taxon>Sar</taxon>
        <taxon>Stramenopiles</taxon>
        <taxon>Ochrophyta</taxon>
        <taxon>Eustigmatophyceae</taxon>
        <taxon>Eustigmatales</taxon>
        <taxon>Monodopsidaceae</taxon>
        <taxon>Nannochloropsis</taxon>
    </lineage>
</organism>
<dbReference type="GO" id="GO:0012505">
    <property type="term" value="C:endomembrane system"/>
    <property type="evidence" value="ECO:0007669"/>
    <property type="project" value="UniProtKB-SubCell"/>
</dbReference>
<reference evidence="8 9" key="1">
    <citation type="journal article" date="2014" name="Mol. Plant">
        <title>Chromosome Scale Genome Assembly and Transcriptome Profiling of Nannochloropsis gaditana in Nitrogen Depletion.</title>
        <authorList>
            <person name="Corteggiani Carpinelli E."/>
            <person name="Telatin A."/>
            <person name="Vitulo N."/>
            <person name="Forcato C."/>
            <person name="D'Angelo M."/>
            <person name="Schiavon R."/>
            <person name="Vezzi A."/>
            <person name="Giacometti G.M."/>
            <person name="Morosinotto T."/>
            <person name="Valle G."/>
        </authorList>
    </citation>
    <scope>NUCLEOTIDE SEQUENCE [LARGE SCALE GENOMIC DNA]</scope>
    <source>
        <strain evidence="8 9">B-31</strain>
    </source>
</reference>
<dbReference type="Proteomes" id="UP000019335">
    <property type="component" value="Chromosome 7"/>
</dbReference>
<feature type="transmembrane region" description="Helical" evidence="7">
    <location>
        <begin position="522"/>
        <end position="541"/>
    </location>
</feature>